<dbReference type="STRING" id="1120920.SAMN03080599_02412"/>
<evidence type="ECO:0000313" key="2">
    <source>
        <dbReference type="EMBL" id="SCZ80722.1"/>
    </source>
</evidence>
<evidence type="ECO:0000256" key="1">
    <source>
        <dbReference type="SAM" id="Phobius"/>
    </source>
</evidence>
<evidence type="ECO:0000313" key="3">
    <source>
        <dbReference type="Proteomes" id="UP000199208"/>
    </source>
</evidence>
<keyword evidence="1" id="KW-0812">Transmembrane</keyword>
<reference evidence="2 3" key="1">
    <citation type="submission" date="2016-10" db="EMBL/GenBank/DDBJ databases">
        <authorList>
            <person name="de Groot N.N."/>
        </authorList>
    </citation>
    <scope>NUCLEOTIDE SEQUENCE [LARGE SCALE GENOMIC DNA]</scope>
    <source>
        <strain evidence="2 3">DSM 2784</strain>
    </source>
</reference>
<dbReference type="RefSeq" id="WP_092591847.1">
    <property type="nucleotide sequence ID" value="NZ_FMWL01000014.1"/>
</dbReference>
<feature type="transmembrane region" description="Helical" evidence="1">
    <location>
        <begin position="20"/>
        <end position="42"/>
    </location>
</feature>
<keyword evidence="1" id="KW-0472">Membrane</keyword>
<sequence>MAGSKRLSRFRNCLNSRGVLTVEAAIALPLVLMLGFGLAQYLGHLRVVEVTRQAFHNTCMQIAVQEPGKMTSPAGTSLAMAANLAAVGGEVDLQYLYLREDAAGNFVAKLYWVREVPILGPIVTSFEKTGRSIYRANDSPAGEKELKTAAVVYVTKTGSKYHEANCFHLRKSSRPLSQDEAEHEGYEACAHCILEVPLFERKS</sequence>
<keyword evidence="1" id="KW-1133">Transmembrane helix</keyword>
<gene>
    <name evidence="2" type="ORF">SAMN03080599_02412</name>
</gene>
<dbReference type="AlphaFoldDB" id="A0A1G5S2V1"/>
<evidence type="ECO:0008006" key="4">
    <source>
        <dbReference type="Google" id="ProtNLM"/>
    </source>
</evidence>
<organism evidence="2 3">
    <name type="scientific">Acidaminobacter hydrogenoformans DSM 2784</name>
    <dbReference type="NCBI Taxonomy" id="1120920"/>
    <lineage>
        <taxon>Bacteria</taxon>
        <taxon>Bacillati</taxon>
        <taxon>Bacillota</taxon>
        <taxon>Clostridia</taxon>
        <taxon>Peptostreptococcales</taxon>
        <taxon>Acidaminobacteraceae</taxon>
        <taxon>Acidaminobacter</taxon>
    </lineage>
</organism>
<proteinExistence type="predicted"/>
<dbReference type="OrthoDB" id="9783680at2"/>
<accession>A0A1G5S2V1</accession>
<dbReference type="Proteomes" id="UP000199208">
    <property type="component" value="Unassembled WGS sequence"/>
</dbReference>
<protein>
    <recommendedName>
        <fullName evidence="4">TadE-like protein</fullName>
    </recommendedName>
</protein>
<name>A0A1G5S2V1_9FIRM</name>
<keyword evidence="3" id="KW-1185">Reference proteome</keyword>
<dbReference type="EMBL" id="FMWL01000014">
    <property type="protein sequence ID" value="SCZ80722.1"/>
    <property type="molecule type" value="Genomic_DNA"/>
</dbReference>